<proteinExistence type="predicted"/>
<reference evidence="1 2" key="1">
    <citation type="journal article" date="2022" name="bioRxiv">
        <title>The genome of the oomycete Peronosclerospora sorghi, a cosmopolitan pathogen of maize and sorghum, is inflated with dispersed pseudogenes.</title>
        <authorList>
            <person name="Fletcher K."/>
            <person name="Martin F."/>
            <person name="Isakeit T."/>
            <person name="Cavanaugh K."/>
            <person name="Magill C."/>
            <person name="Michelmore R."/>
        </authorList>
    </citation>
    <scope>NUCLEOTIDE SEQUENCE [LARGE SCALE GENOMIC DNA]</scope>
    <source>
        <strain evidence="1">P6</strain>
    </source>
</reference>
<gene>
    <name evidence="1" type="ORF">PsorP6_014549</name>
</gene>
<organism evidence="1 2">
    <name type="scientific">Peronosclerospora sorghi</name>
    <dbReference type="NCBI Taxonomy" id="230839"/>
    <lineage>
        <taxon>Eukaryota</taxon>
        <taxon>Sar</taxon>
        <taxon>Stramenopiles</taxon>
        <taxon>Oomycota</taxon>
        <taxon>Peronosporomycetes</taxon>
        <taxon>Peronosporales</taxon>
        <taxon>Peronosporaceae</taxon>
        <taxon>Peronosclerospora</taxon>
    </lineage>
</organism>
<name>A0ACC0VU47_9STRA</name>
<comment type="caution">
    <text evidence="1">The sequence shown here is derived from an EMBL/GenBank/DDBJ whole genome shotgun (WGS) entry which is preliminary data.</text>
</comment>
<evidence type="ECO:0000313" key="1">
    <source>
        <dbReference type="EMBL" id="KAI9909626.1"/>
    </source>
</evidence>
<accession>A0ACC0VU47</accession>
<sequence length="161" mass="17288">MGLSSTLSEEVPSLDSTSLVRPLSNHSEGGGGDVSEVAEDAVVGKVAEVNCMGKLVAATCMVQEACGCTVLMCPNLCVFVRVLHNLHGGQHDEFQLHLRAVRLDVMGTLAAASAESYQRAYPLLHDLHFLLEAEQGFIFLQKAGETEDFGQRGMLSNKQTP</sequence>
<dbReference type="Proteomes" id="UP001163321">
    <property type="component" value="Chromosome 7"/>
</dbReference>
<keyword evidence="2" id="KW-1185">Reference proteome</keyword>
<evidence type="ECO:0000313" key="2">
    <source>
        <dbReference type="Proteomes" id="UP001163321"/>
    </source>
</evidence>
<protein>
    <submittedName>
        <fullName evidence="1">Uncharacterized protein</fullName>
    </submittedName>
</protein>
<dbReference type="EMBL" id="CM047586">
    <property type="protein sequence ID" value="KAI9909626.1"/>
    <property type="molecule type" value="Genomic_DNA"/>
</dbReference>